<gene>
    <name evidence="3" type="ORF">Fot_22426</name>
</gene>
<dbReference type="PROSITE" id="PS51806">
    <property type="entry name" value="DOG1"/>
    <property type="match status" value="1"/>
</dbReference>
<dbReference type="PANTHER" id="PTHR46354:SF2">
    <property type="entry name" value="PROTEIN DOG1-LIKE 4"/>
    <property type="match status" value="1"/>
</dbReference>
<sequence>MADTSPPNPFFAVSEDVLPFFAPVWLSPLENAYFWITGWKQSIAFELSDPLTNTRNTWCNSSRYETDQQVKKIEALREKIKAEEETVEKEIELQQVAVADQRMVKLAMEESRVRNS</sequence>
<protein>
    <submittedName>
        <fullName evidence="3">Transcription factor-related</fullName>
    </submittedName>
</protein>
<dbReference type="InterPro" id="IPR025422">
    <property type="entry name" value="TGA_domain"/>
</dbReference>
<reference evidence="4" key="1">
    <citation type="submission" date="2024-07" db="EMBL/GenBank/DDBJ databases">
        <title>Two chromosome-level genome assemblies of Korean endemic species Abeliophyllum distichum and Forsythia ovata (Oleaceae).</title>
        <authorList>
            <person name="Jang H."/>
        </authorList>
    </citation>
    <scope>NUCLEOTIDE SEQUENCE [LARGE SCALE GENOMIC DNA]</scope>
</reference>
<dbReference type="Proteomes" id="UP001604277">
    <property type="component" value="Unassembled WGS sequence"/>
</dbReference>
<proteinExistence type="predicted"/>
<feature type="coiled-coil region" evidence="1">
    <location>
        <begin position="66"/>
        <end position="93"/>
    </location>
</feature>
<dbReference type="PANTHER" id="PTHR46354">
    <property type="entry name" value="DOG1 DOMAIN-CONTAINING PROTEIN"/>
    <property type="match status" value="1"/>
</dbReference>
<keyword evidence="4" id="KW-1185">Reference proteome</keyword>
<dbReference type="InterPro" id="IPR051886">
    <property type="entry name" value="Seed_Dev/Stress_Resp_Reg"/>
</dbReference>
<evidence type="ECO:0000313" key="3">
    <source>
        <dbReference type="EMBL" id="KAL2529825.1"/>
    </source>
</evidence>
<keyword evidence="1" id="KW-0175">Coiled coil</keyword>
<comment type="caution">
    <text evidence="3">The sequence shown here is derived from an EMBL/GenBank/DDBJ whole genome shotgun (WGS) entry which is preliminary data.</text>
</comment>
<name>A0ABD1UXQ2_9LAMI</name>
<dbReference type="EMBL" id="JBFOLJ010000006">
    <property type="protein sequence ID" value="KAL2529825.1"/>
    <property type="molecule type" value="Genomic_DNA"/>
</dbReference>
<feature type="domain" description="DOG1" evidence="2">
    <location>
        <begin position="1"/>
        <end position="116"/>
    </location>
</feature>
<evidence type="ECO:0000259" key="2">
    <source>
        <dbReference type="PROSITE" id="PS51806"/>
    </source>
</evidence>
<dbReference type="Pfam" id="PF14144">
    <property type="entry name" value="DOG1"/>
    <property type="match status" value="1"/>
</dbReference>
<organism evidence="3 4">
    <name type="scientific">Forsythia ovata</name>
    <dbReference type="NCBI Taxonomy" id="205694"/>
    <lineage>
        <taxon>Eukaryota</taxon>
        <taxon>Viridiplantae</taxon>
        <taxon>Streptophyta</taxon>
        <taxon>Embryophyta</taxon>
        <taxon>Tracheophyta</taxon>
        <taxon>Spermatophyta</taxon>
        <taxon>Magnoliopsida</taxon>
        <taxon>eudicotyledons</taxon>
        <taxon>Gunneridae</taxon>
        <taxon>Pentapetalae</taxon>
        <taxon>asterids</taxon>
        <taxon>lamiids</taxon>
        <taxon>Lamiales</taxon>
        <taxon>Oleaceae</taxon>
        <taxon>Forsythieae</taxon>
        <taxon>Forsythia</taxon>
    </lineage>
</organism>
<dbReference type="AlphaFoldDB" id="A0ABD1UXQ2"/>
<evidence type="ECO:0000313" key="4">
    <source>
        <dbReference type="Proteomes" id="UP001604277"/>
    </source>
</evidence>
<accession>A0ABD1UXQ2</accession>
<evidence type="ECO:0000256" key="1">
    <source>
        <dbReference type="SAM" id="Coils"/>
    </source>
</evidence>